<dbReference type="EMBL" id="WPIP01000466">
    <property type="protein sequence ID" value="MVM94100.1"/>
    <property type="molecule type" value="Genomic_DNA"/>
</dbReference>
<accession>A0A6I4HT47</accession>
<dbReference type="Gene3D" id="1.10.443.10">
    <property type="entry name" value="Intergrase catalytic core"/>
    <property type="match status" value="1"/>
</dbReference>
<dbReference type="GO" id="GO:0003677">
    <property type="term" value="F:DNA binding"/>
    <property type="evidence" value="ECO:0007669"/>
    <property type="project" value="UniProtKB-KW"/>
</dbReference>
<reference evidence="6 7" key="1">
    <citation type="submission" date="2019-11" db="EMBL/GenBank/DDBJ databases">
        <title>Multidrug-resistant Acinetobacter baumannii moving toward extensively drug-resistant over fifteen years in South of Brazil.</title>
        <authorList>
            <person name="Fedrigo N.H."/>
            <person name="Cerdeira L."/>
            <person name="Fuga B."/>
            <person name="Marini P.V.B."/>
            <person name="Shinohara D.R."/>
            <person name="Carrara-Marroni F.E."/>
            <person name="Lincopan N."/>
            <person name="Tognim M.C.B."/>
        </authorList>
    </citation>
    <scope>NUCLEOTIDE SEQUENCE [LARGE SCALE GENOMIC DNA]</scope>
    <source>
        <strain evidence="6 7">Ac576</strain>
    </source>
</reference>
<dbReference type="InterPro" id="IPR010998">
    <property type="entry name" value="Integrase_recombinase_N"/>
</dbReference>
<dbReference type="Proteomes" id="UP000439424">
    <property type="component" value="Unassembled WGS sequence"/>
</dbReference>
<dbReference type="GO" id="GO:0006310">
    <property type="term" value="P:DNA recombination"/>
    <property type="evidence" value="ECO:0007669"/>
    <property type="project" value="UniProtKB-KW"/>
</dbReference>
<name>A0A6I4HT47_ACIBA</name>
<sequence length="282" mass="33614">MSVSIFEIITFYSRNGLFQSKHNYLDKFKNLEWFYQFDEITIDIVHDYCTYRQLDGVKNSTINRELHVIKSAFNYYLKHKHNSNFKNPFNGFKLFEQDFIPRFLNANECVQILQSSKKYNNHRLHDYILLLLNTGCRSGELLSLTWDNVFINEKYFIVRNSLSKNKKTVYKPLNDASIYALLRLKKHKKYVFYNENTNHHVKSFRRGWKCAVDRAEIGHVRIHDLRHTFASFLIKQGIPLYHVSQLLGHSDTRITQRYAHLAPENLHECLNVLPQLTQDYKS</sequence>
<evidence type="ECO:0000256" key="4">
    <source>
        <dbReference type="ARBA" id="ARBA00023172"/>
    </source>
</evidence>
<organism evidence="6 7">
    <name type="scientific">Acinetobacter baumannii</name>
    <dbReference type="NCBI Taxonomy" id="470"/>
    <lineage>
        <taxon>Bacteria</taxon>
        <taxon>Pseudomonadati</taxon>
        <taxon>Pseudomonadota</taxon>
        <taxon>Gammaproteobacteria</taxon>
        <taxon>Moraxellales</taxon>
        <taxon>Moraxellaceae</taxon>
        <taxon>Acinetobacter</taxon>
        <taxon>Acinetobacter calcoaceticus/baumannii complex</taxon>
    </lineage>
</organism>
<keyword evidence="4" id="KW-0233">DNA recombination</keyword>
<protein>
    <submittedName>
        <fullName evidence="6">Tyrosine-type recombinase/integrase</fullName>
    </submittedName>
</protein>
<dbReference type="PROSITE" id="PS51898">
    <property type="entry name" value="TYR_RECOMBINASE"/>
    <property type="match status" value="1"/>
</dbReference>
<dbReference type="SUPFAM" id="SSF56349">
    <property type="entry name" value="DNA breaking-rejoining enzymes"/>
    <property type="match status" value="1"/>
</dbReference>
<keyword evidence="3" id="KW-0238">DNA-binding</keyword>
<evidence type="ECO:0000259" key="5">
    <source>
        <dbReference type="PROSITE" id="PS51898"/>
    </source>
</evidence>
<gene>
    <name evidence="6" type="ORF">GNY86_21445</name>
</gene>
<comment type="caution">
    <text evidence="6">The sequence shown here is derived from an EMBL/GenBank/DDBJ whole genome shotgun (WGS) entry which is preliminary data.</text>
</comment>
<evidence type="ECO:0000313" key="6">
    <source>
        <dbReference type="EMBL" id="MVM94100.1"/>
    </source>
</evidence>
<proteinExistence type="inferred from homology"/>
<dbReference type="InterPro" id="IPR013762">
    <property type="entry name" value="Integrase-like_cat_sf"/>
</dbReference>
<evidence type="ECO:0000256" key="3">
    <source>
        <dbReference type="ARBA" id="ARBA00023125"/>
    </source>
</evidence>
<dbReference type="Pfam" id="PF00589">
    <property type="entry name" value="Phage_integrase"/>
    <property type="match status" value="1"/>
</dbReference>
<dbReference type="InterPro" id="IPR011010">
    <property type="entry name" value="DNA_brk_join_enz"/>
</dbReference>
<dbReference type="AlphaFoldDB" id="A0A6I4HT47"/>
<feature type="domain" description="Tyr recombinase" evidence="5">
    <location>
        <begin position="99"/>
        <end position="271"/>
    </location>
</feature>
<evidence type="ECO:0000256" key="2">
    <source>
        <dbReference type="ARBA" id="ARBA00022908"/>
    </source>
</evidence>
<comment type="similarity">
    <text evidence="1">Belongs to the 'phage' integrase family.</text>
</comment>
<dbReference type="GO" id="GO:0015074">
    <property type="term" value="P:DNA integration"/>
    <property type="evidence" value="ECO:0007669"/>
    <property type="project" value="UniProtKB-KW"/>
</dbReference>
<dbReference type="InterPro" id="IPR002104">
    <property type="entry name" value="Integrase_catalytic"/>
</dbReference>
<dbReference type="InterPro" id="IPR050090">
    <property type="entry name" value="Tyrosine_recombinase_XerCD"/>
</dbReference>
<dbReference type="RefSeq" id="WP_004909699.1">
    <property type="nucleotide sequence ID" value="NZ_JABLUZ010000001.1"/>
</dbReference>
<evidence type="ECO:0000256" key="1">
    <source>
        <dbReference type="ARBA" id="ARBA00008857"/>
    </source>
</evidence>
<dbReference type="PANTHER" id="PTHR30349">
    <property type="entry name" value="PHAGE INTEGRASE-RELATED"/>
    <property type="match status" value="1"/>
</dbReference>
<dbReference type="CDD" id="cd00796">
    <property type="entry name" value="INT_Rci_Hp1_C"/>
    <property type="match status" value="1"/>
</dbReference>
<evidence type="ECO:0000313" key="7">
    <source>
        <dbReference type="Proteomes" id="UP000439424"/>
    </source>
</evidence>
<keyword evidence="2" id="KW-0229">DNA integration</keyword>
<dbReference type="PANTHER" id="PTHR30349:SF64">
    <property type="entry name" value="PROPHAGE INTEGRASE INTD-RELATED"/>
    <property type="match status" value="1"/>
</dbReference>
<dbReference type="Gene3D" id="1.10.150.130">
    <property type="match status" value="1"/>
</dbReference>